<dbReference type="InterPro" id="IPR010982">
    <property type="entry name" value="Lambda_DNA-bd_dom_sf"/>
</dbReference>
<keyword evidence="1" id="KW-0238">DNA-binding</keyword>
<dbReference type="RefSeq" id="WP_010278354.1">
    <property type="nucleotide sequence ID" value="NZ_JAVRET010000014.1"/>
</dbReference>
<dbReference type="InterPro" id="IPR011990">
    <property type="entry name" value="TPR-like_helical_dom_sf"/>
</dbReference>
<dbReference type="SUPFAM" id="SSF47413">
    <property type="entry name" value="lambda repressor-like DNA-binding domains"/>
    <property type="match status" value="1"/>
</dbReference>
<dbReference type="Proteomes" id="UP001183610">
    <property type="component" value="Unassembled WGS sequence"/>
</dbReference>
<proteinExistence type="predicted"/>
<dbReference type="PANTHER" id="PTHR46797:SF1">
    <property type="entry name" value="METHYLPHOSPHONATE SYNTHASE"/>
    <property type="match status" value="1"/>
</dbReference>
<comment type="caution">
    <text evidence="3">The sequence shown here is derived from an EMBL/GenBank/DDBJ whole genome shotgun (WGS) entry which is preliminary data.</text>
</comment>
<dbReference type="Gene3D" id="1.25.40.10">
    <property type="entry name" value="Tetratricopeptide repeat domain"/>
    <property type="match status" value="1"/>
</dbReference>
<evidence type="ECO:0000313" key="3">
    <source>
        <dbReference type="EMBL" id="MDT0409073.1"/>
    </source>
</evidence>
<dbReference type="Gene3D" id="1.10.260.40">
    <property type="entry name" value="lambda repressor-like DNA-binding domains"/>
    <property type="match status" value="1"/>
</dbReference>
<keyword evidence="4" id="KW-1185">Reference proteome</keyword>
<feature type="domain" description="HTH cro/C1-type" evidence="2">
    <location>
        <begin position="8"/>
        <end position="62"/>
    </location>
</feature>
<accession>A0ABU2QX97</accession>
<protein>
    <submittedName>
        <fullName evidence="3">Helix-turn-helix transcriptional regulator</fullName>
    </submittedName>
</protein>
<organism evidence="3 4">
    <name type="scientific">Streptomyces evansiae</name>
    <dbReference type="NCBI Taxonomy" id="3075535"/>
    <lineage>
        <taxon>Bacteria</taxon>
        <taxon>Bacillati</taxon>
        <taxon>Actinomycetota</taxon>
        <taxon>Actinomycetes</taxon>
        <taxon>Kitasatosporales</taxon>
        <taxon>Streptomycetaceae</taxon>
        <taxon>Streptomyces</taxon>
    </lineage>
</organism>
<evidence type="ECO:0000313" key="4">
    <source>
        <dbReference type="Proteomes" id="UP001183610"/>
    </source>
</evidence>
<dbReference type="PANTHER" id="PTHR46797">
    <property type="entry name" value="HTH-TYPE TRANSCRIPTIONAL REGULATOR"/>
    <property type="match status" value="1"/>
</dbReference>
<dbReference type="CDD" id="cd00093">
    <property type="entry name" value="HTH_XRE"/>
    <property type="match status" value="1"/>
</dbReference>
<name>A0ABU2QX97_9ACTN</name>
<dbReference type="EMBL" id="JAVRET010000014">
    <property type="protein sequence ID" value="MDT0409073.1"/>
    <property type="molecule type" value="Genomic_DNA"/>
</dbReference>
<sequence length="398" mass="43190">MGNLGAKVRHYRQRGGRSQAVIAGLCGISDRYLSLIENGRAEPSLAVLTSLAAELGVPVGALLDGPQPGPEPVPTTVSAGVAQALMGHGRPRSEEAVTPAALRERVETAWRAWQQSSTRFTWAAAELPSLVADMEHAVRAHRRGSDETTRRETLRAAADLYGLLRSYCRRSGRLDLAILSADRAVRAAEDADDPIRMAAAQWNLAHVLLSQPDAAPEAAAVAETATIQLAELPEDSDQQALTGALHLVQGIAAAQQRRWWDAREHIDEALVVALRVGEGSNVQHTVFGPTNTALHRLSIEMLAGQAGEALRVADRTETTALPSRERQFTFTLDVARCYDLRRDDAAVLVHLLALEDLSAEDFRRSAPAIEMATALHLRVRPTYRPQVAALQTRLNLLP</sequence>
<dbReference type="InterPro" id="IPR001387">
    <property type="entry name" value="Cro/C1-type_HTH"/>
</dbReference>
<gene>
    <name evidence="3" type="ORF">RM698_08400</name>
</gene>
<dbReference type="SUPFAM" id="SSF48452">
    <property type="entry name" value="TPR-like"/>
    <property type="match status" value="1"/>
</dbReference>
<evidence type="ECO:0000259" key="2">
    <source>
        <dbReference type="PROSITE" id="PS50943"/>
    </source>
</evidence>
<evidence type="ECO:0000256" key="1">
    <source>
        <dbReference type="ARBA" id="ARBA00023125"/>
    </source>
</evidence>
<dbReference type="InterPro" id="IPR050807">
    <property type="entry name" value="TransReg_Diox_bact_type"/>
</dbReference>
<reference evidence="4" key="1">
    <citation type="submission" date="2023-07" db="EMBL/GenBank/DDBJ databases">
        <title>30 novel species of actinomycetes from the DSMZ collection.</title>
        <authorList>
            <person name="Nouioui I."/>
        </authorList>
    </citation>
    <scope>NUCLEOTIDE SEQUENCE [LARGE SCALE GENOMIC DNA]</scope>
    <source>
        <strain evidence="4">DSM 41979</strain>
    </source>
</reference>
<dbReference type="Pfam" id="PF13560">
    <property type="entry name" value="HTH_31"/>
    <property type="match status" value="1"/>
</dbReference>
<dbReference type="PROSITE" id="PS50943">
    <property type="entry name" value="HTH_CROC1"/>
    <property type="match status" value="1"/>
</dbReference>
<dbReference type="SMART" id="SM00530">
    <property type="entry name" value="HTH_XRE"/>
    <property type="match status" value="1"/>
</dbReference>